<accession>A0A562WQ95</accession>
<dbReference type="GO" id="GO:0005524">
    <property type="term" value="F:ATP binding"/>
    <property type="evidence" value="ECO:0007669"/>
    <property type="project" value="InterPro"/>
</dbReference>
<feature type="domain" description="IstB-like ATP-binding" evidence="1">
    <location>
        <begin position="3"/>
        <end position="57"/>
    </location>
</feature>
<dbReference type="Gene3D" id="3.40.50.300">
    <property type="entry name" value="P-loop containing nucleotide triphosphate hydrolases"/>
    <property type="match status" value="1"/>
</dbReference>
<reference evidence="2 3" key="1">
    <citation type="submission" date="2019-07" db="EMBL/GenBank/DDBJ databases">
        <title>Genomic Encyclopedia of Archaeal and Bacterial Type Strains, Phase II (KMG-II): from individual species to whole genera.</title>
        <authorList>
            <person name="Goeker M."/>
        </authorList>
    </citation>
    <scope>NUCLEOTIDE SEQUENCE [LARGE SCALE GENOMIC DNA]</scope>
    <source>
        <strain evidence="2 3">ATCC BAA-1139</strain>
    </source>
</reference>
<evidence type="ECO:0000313" key="3">
    <source>
        <dbReference type="Proteomes" id="UP000319449"/>
    </source>
</evidence>
<keyword evidence="3" id="KW-1185">Reference proteome</keyword>
<dbReference type="EMBL" id="VLLN01000004">
    <property type="protein sequence ID" value="TWJ32503.1"/>
    <property type="molecule type" value="Genomic_DNA"/>
</dbReference>
<comment type="caution">
    <text evidence="2">The sequence shown here is derived from an EMBL/GenBank/DDBJ whole genome shotgun (WGS) entry which is preliminary data.</text>
</comment>
<name>A0A562WQ95_9BACT</name>
<organism evidence="2 3">
    <name type="scientific">Geobacter argillaceus</name>
    <dbReference type="NCBI Taxonomy" id="345631"/>
    <lineage>
        <taxon>Bacteria</taxon>
        <taxon>Pseudomonadati</taxon>
        <taxon>Thermodesulfobacteriota</taxon>
        <taxon>Desulfuromonadia</taxon>
        <taxon>Geobacterales</taxon>
        <taxon>Geobacteraceae</taxon>
        <taxon>Geobacter</taxon>
    </lineage>
</organism>
<evidence type="ECO:0000259" key="1">
    <source>
        <dbReference type="Pfam" id="PF01695"/>
    </source>
</evidence>
<dbReference type="Pfam" id="PF01695">
    <property type="entry name" value="IstB_IS21"/>
    <property type="match status" value="1"/>
</dbReference>
<dbReference type="AlphaFoldDB" id="A0A562WQ95"/>
<sequence>MLYQRLPKLLREIAVSRHDGRYHKLMAPVVKCEVLILDDLLISPISREDQRELLEVVPHGPIRTIPFLRQAVFRQRIIPTDCMVITTSFFWFSTSTEMPTMPLSGFDLERRAS</sequence>
<protein>
    <submittedName>
        <fullName evidence="2">IstB-like ATP binding protein</fullName>
    </submittedName>
</protein>
<gene>
    <name evidence="2" type="ORF">JN12_00943</name>
</gene>
<evidence type="ECO:0000313" key="2">
    <source>
        <dbReference type="EMBL" id="TWJ32503.1"/>
    </source>
</evidence>
<dbReference type="InterPro" id="IPR002611">
    <property type="entry name" value="IstB_ATP-bd"/>
</dbReference>
<proteinExistence type="predicted"/>
<dbReference type="InterPro" id="IPR027417">
    <property type="entry name" value="P-loop_NTPase"/>
</dbReference>
<dbReference type="Proteomes" id="UP000319449">
    <property type="component" value="Unassembled WGS sequence"/>
</dbReference>